<keyword evidence="2" id="KW-1185">Reference proteome</keyword>
<proteinExistence type="predicted"/>
<dbReference type="RefSeq" id="WP_189420730.1">
    <property type="nucleotide sequence ID" value="NZ_BMYZ01000004.1"/>
</dbReference>
<evidence type="ECO:0000313" key="2">
    <source>
        <dbReference type="Proteomes" id="UP000619761"/>
    </source>
</evidence>
<protein>
    <submittedName>
        <fullName evidence="1">Uncharacterized protein</fullName>
    </submittedName>
</protein>
<dbReference type="EMBL" id="BMYZ01000004">
    <property type="protein sequence ID" value="GGY85804.1"/>
    <property type="molecule type" value="Genomic_DNA"/>
</dbReference>
<accession>A0ABQ3B9Y4</accession>
<reference evidence="2" key="1">
    <citation type="journal article" date="2019" name="Int. J. Syst. Evol. Microbiol.">
        <title>The Global Catalogue of Microorganisms (GCM) 10K type strain sequencing project: providing services to taxonomists for standard genome sequencing and annotation.</title>
        <authorList>
            <consortium name="The Broad Institute Genomics Platform"/>
            <consortium name="The Broad Institute Genome Sequencing Center for Infectious Disease"/>
            <person name="Wu L."/>
            <person name="Ma J."/>
        </authorList>
    </citation>
    <scope>NUCLEOTIDE SEQUENCE [LARGE SCALE GENOMIC DNA]</scope>
    <source>
        <strain evidence="2">KCTC 32239</strain>
    </source>
</reference>
<sequence length="76" mass="8790">MTRLSIGDVEHNSEDVARKVEGDIAFLTERLHLLEQQQKPNAVILQTYRDMLESRFAVLHWLRQDSAQTKRLASGQ</sequence>
<dbReference type="Proteomes" id="UP000619761">
    <property type="component" value="Unassembled WGS sequence"/>
</dbReference>
<comment type="caution">
    <text evidence="1">The sequence shown here is derived from an EMBL/GenBank/DDBJ whole genome shotgun (WGS) entry which is preliminary data.</text>
</comment>
<gene>
    <name evidence="1" type="ORF">GCM10011613_33460</name>
</gene>
<name>A0ABQ3B9Y4_9GAMM</name>
<evidence type="ECO:0000313" key="1">
    <source>
        <dbReference type="EMBL" id="GGY85804.1"/>
    </source>
</evidence>
<organism evidence="1 2">
    <name type="scientific">Cellvibrio zantedeschiae</name>
    <dbReference type="NCBI Taxonomy" id="1237077"/>
    <lineage>
        <taxon>Bacteria</taxon>
        <taxon>Pseudomonadati</taxon>
        <taxon>Pseudomonadota</taxon>
        <taxon>Gammaproteobacteria</taxon>
        <taxon>Cellvibrionales</taxon>
        <taxon>Cellvibrionaceae</taxon>
        <taxon>Cellvibrio</taxon>
    </lineage>
</organism>